<protein>
    <recommendedName>
        <fullName evidence="5">Secreted protein</fullName>
    </recommendedName>
</protein>
<feature type="signal peptide" evidence="2">
    <location>
        <begin position="1"/>
        <end position="20"/>
    </location>
</feature>
<evidence type="ECO:0000256" key="1">
    <source>
        <dbReference type="SAM" id="MobiDB-lite"/>
    </source>
</evidence>
<dbReference type="RefSeq" id="XP_018389961.1">
    <property type="nucleotide sequence ID" value="XM_018524303.1"/>
</dbReference>
<dbReference type="EMBL" id="KV441471">
    <property type="protein sequence ID" value="OAG24540.1"/>
    <property type="molecule type" value="Genomic_DNA"/>
</dbReference>
<organism evidence="3 4">
    <name type="scientific">Alternaria alternata</name>
    <name type="common">Alternaria rot fungus</name>
    <name type="synonym">Torula alternata</name>
    <dbReference type="NCBI Taxonomy" id="5599"/>
    <lineage>
        <taxon>Eukaryota</taxon>
        <taxon>Fungi</taxon>
        <taxon>Dikarya</taxon>
        <taxon>Ascomycota</taxon>
        <taxon>Pezizomycotina</taxon>
        <taxon>Dothideomycetes</taxon>
        <taxon>Pleosporomycetidae</taxon>
        <taxon>Pleosporales</taxon>
        <taxon>Pleosporineae</taxon>
        <taxon>Pleosporaceae</taxon>
        <taxon>Alternaria</taxon>
        <taxon>Alternaria sect. Alternaria</taxon>
        <taxon>Alternaria alternata complex</taxon>
    </lineage>
</organism>
<keyword evidence="2" id="KW-0732">Signal</keyword>
<dbReference type="Proteomes" id="UP000077248">
    <property type="component" value="Unassembled WGS sequence"/>
</dbReference>
<evidence type="ECO:0000256" key="2">
    <source>
        <dbReference type="SAM" id="SignalP"/>
    </source>
</evidence>
<dbReference type="AlphaFoldDB" id="A0A177DZE9"/>
<accession>A0A177DZE9</accession>
<evidence type="ECO:0000313" key="3">
    <source>
        <dbReference type="EMBL" id="OAG24540.1"/>
    </source>
</evidence>
<keyword evidence="4" id="KW-1185">Reference proteome</keyword>
<sequence length="76" mass="8721">MGIPACIFWTLAMINGFGKAMRWLHRAVFQHLTNRVHVTASDQHTTPCPMTHSLVSVSKTPNTETPEQEQRPRRYC</sequence>
<dbReference type="KEGG" id="aalt:CC77DRAFT_1016913"/>
<feature type="compositionally biased region" description="Polar residues" evidence="1">
    <location>
        <begin position="41"/>
        <end position="65"/>
    </location>
</feature>
<feature type="region of interest" description="Disordered" evidence="1">
    <location>
        <begin position="41"/>
        <end position="76"/>
    </location>
</feature>
<dbReference type="GeneID" id="29109897"/>
<feature type="chain" id="PRO_5008059953" description="Secreted protein" evidence="2">
    <location>
        <begin position="21"/>
        <end position="76"/>
    </location>
</feature>
<evidence type="ECO:0000313" key="4">
    <source>
        <dbReference type="Proteomes" id="UP000077248"/>
    </source>
</evidence>
<gene>
    <name evidence="3" type="ORF">CC77DRAFT_1016913</name>
</gene>
<proteinExistence type="predicted"/>
<name>A0A177DZE9_ALTAL</name>
<evidence type="ECO:0008006" key="5">
    <source>
        <dbReference type="Google" id="ProtNLM"/>
    </source>
</evidence>
<dbReference type="VEuPathDB" id="FungiDB:CC77DRAFT_1016913"/>
<reference evidence="3 4" key="1">
    <citation type="submission" date="2016-05" db="EMBL/GenBank/DDBJ databases">
        <title>Comparative analysis of secretome profiles of manganese(II)-oxidizing ascomycete fungi.</title>
        <authorList>
            <consortium name="DOE Joint Genome Institute"/>
            <person name="Zeiner C.A."/>
            <person name="Purvine S.O."/>
            <person name="Zink E.M."/>
            <person name="Wu S."/>
            <person name="Pasa-Tolic L."/>
            <person name="Chaput D.L."/>
            <person name="Haridas S."/>
            <person name="Grigoriev I.V."/>
            <person name="Santelli C.M."/>
            <person name="Hansel C.M."/>
        </authorList>
    </citation>
    <scope>NUCLEOTIDE SEQUENCE [LARGE SCALE GENOMIC DNA]</scope>
    <source>
        <strain evidence="3 4">SRC1lrK2f</strain>
    </source>
</reference>